<reference evidence="1" key="1">
    <citation type="submission" date="2023-03" db="EMBL/GenBank/DDBJ databases">
        <title>Massive genome expansion in bonnet fungi (Mycena s.s.) driven by repeated elements and novel gene families across ecological guilds.</title>
        <authorList>
            <consortium name="Lawrence Berkeley National Laboratory"/>
            <person name="Harder C.B."/>
            <person name="Miyauchi S."/>
            <person name="Viragh M."/>
            <person name="Kuo A."/>
            <person name="Thoen E."/>
            <person name="Andreopoulos B."/>
            <person name="Lu D."/>
            <person name="Skrede I."/>
            <person name="Drula E."/>
            <person name="Henrissat B."/>
            <person name="Morin E."/>
            <person name="Kohler A."/>
            <person name="Barry K."/>
            <person name="LaButti K."/>
            <person name="Morin E."/>
            <person name="Salamov A."/>
            <person name="Lipzen A."/>
            <person name="Mereny Z."/>
            <person name="Hegedus B."/>
            <person name="Baldrian P."/>
            <person name="Stursova M."/>
            <person name="Weitz H."/>
            <person name="Taylor A."/>
            <person name="Grigoriev I.V."/>
            <person name="Nagy L.G."/>
            <person name="Martin F."/>
            <person name="Kauserud H."/>
        </authorList>
    </citation>
    <scope>NUCLEOTIDE SEQUENCE</scope>
    <source>
        <strain evidence="1">CBHHK200</strain>
    </source>
</reference>
<proteinExistence type="predicted"/>
<dbReference type="Proteomes" id="UP001218188">
    <property type="component" value="Unassembled WGS sequence"/>
</dbReference>
<comment type="caution">
    <text evidence="1">The sequence shown here is derived from an EMBL/GenBank/DDBJ whole genome shotgun (WGS) entry which is preliminary data.</text>
</comment>
<keyword evidence="2" id="KW-1185">Reference proteome</keyword>
<accession>A0AAD6WMX2</accession>
<dbReference type="AlphaFoldDB" id="A0AAD6WMX2"/>
<name>A0AAD6WMX2_9AGAR</name>
<evidence type="ECO:0000313" key="2">
    <source>
        <dbReference type="Proteomes" id="UP001218188"/>
    </source>
</evidence>
<evidence type="ECO:0000313" key="1">
    <source>
        <dbReference type="EMBL" id="KAJ7018592.1"/>
    </source>
</evidence>
<dbReference type="EMBL" id="JARJCM010000332">
    <property type="protein sequence ID" value="KAJ7018592.1"/>
    <property type="molecule type" value="Genomic_DNA"/>
</dbReference>
<gene>
    <name evidence="1" type="ORF">C8F04DRAFT_1198763</name>
</gene>
<organism evidence="1 2">
    <name type="scientific">Mycena alexandri</name>
    <dbReference type="NCBI Taxonomy" id="1745969"/>
    <lineage>
        <taxon>Eukaryota</taxon>
        <taxon>Fungi</taxon>
        <taxon>Dikarya</taxon>
        <taxon>Basidiomycota</taxon>
        <taxon>Agaricomycotina</taxon>
        <taxon>Agaricomycetes</taxon>
        <taxon>Agaricomycetidae</taxon>
        <taxon>Agaricales</taxon>
        <taxon>Marasmiineae</taxon>
        <taxon>Mycenaceae</taxon>
        <taxon>Mycena</taxon>
    </lineage>
</organism>
<protein>
    <submittedName>
        <fullName evidence="1">Uncharacterized protein</fullName>
    </submittedName>
</protein>
<sequence>MLVALRLEELSAAIWWNKNCNILKKLSSLKDFGDKLDKHFMPANRKLIAFCDNGPQGAWAARKYKGHYVLPPEFLKSIVVAGLCREAKQMLKVLGDHSVPGN</sequence>